<accession>A0A8D9CG43</accession>
<reference evidence="1" key="1">
    <citation type="submission" date="2021-06" db="EMBL/GenBank/DDBJ databases">
        <authorList>
            <person name="Gannon L."/>
            <person name="Redgwell R T."/>
            <person name="Michniewski S."/>
            <person name="Harrison D C."/>
            <person name="Millard A."/>
        </authorList>
    </citation>
    <scope>NUCLEOTIDE SEQUENCE</scope>
</reference>
<dbReference type="EMBL" id="OU342829">
    <property type="protein sequence ID" value="CAG7581747.1"/>
    <property type="molecule type" value="Genomic_DNA"/>
</dbReference>
<gene>
    <name evidence="1" type="ORF">SLAVMIC_01010</name>
</gene>
<sequence>MEKIKKFFKRFNLINGWKNGMGSKQWDKLTLEIRISKLTIIELRIDLSKEFRLVLLNVGIEFK</sequence>
<name>A0A8D9CG43_9VIRU</name>
<proteinExistence type="predicted"/>
<protein>
    <submittedName>
        <fullName evidence="1">Uncharacterized protein</fullName>
    </submittedName>
</protein>
<evidence type="ECO:0000313" key="1">
    <source>
        <dbReference type="EMBL" id="CAG7581747.1"/>
    </source>
</evidence>
<organism evidence="1">
    <name type="scientific">uncultured marine phage</name>
    <dbReference type="NCBI Taxonomy" id="707152"/>
    <lineage>
        <taxon>Viruses</taxon>
        <taxon>environmental samples</taxon>
    </lineage>
</organism>